<sequence length="260" mass="29722">MVKHEIIAPGATLSSYIRYFWTLEVARKTTVELPVRTFVDDSPGAVIEFSTGRQEFYPRRSMLYGQTTSPTKNTDNPSFLAIGVLFQPWAIKELFGINAHELTNQRIRLDEFLRMPFTEIISSKKTIPDIIKVLSHYLAGMADVSNQDALIRHCIRYIKTGVATITVKELCDCYRLSERQLERRFLSAIGVTPRHYIKTARFKAAIGMMADRSFDKLSDIAYRLNYFDQAHFIRQVKDLSGLTPGLLQSRLHTTVANIIL</sequence>
<dbReference type="InterPro" id="IPR018060">
    <property type="entry name" value="HTH_AraC"/>
</dbReference>
<dbReference type="PROSITE" id="PS01124">
    <property type="entry name" value="HTH_ARAC_FAMILY_2"/>
    <property type="match status" value="1"/>
</dbReference>
<protein>
    <submittedName>
        <fullName evidence="5">Helix-turn-helix domain-containing protein</fullName>
    </submittedName>
</protein>
<accession>A0ABS5J4B9</accession>
<evidence type="ECO:0000313" key="6">
    <source>
        <dbReference type="Proteomes" id="UP000676386"/>
    </source>
</evidence>
<dbReference type="InterPro" id="IPR050204">
    <property type="entry name" value="AraC_XylS_family_regulators"/>
</dbReference>
<gene>
    <name evidence="5" type="ORF">KE626_21360</name>
</gene>
<dbReference type="RefSeq" id="WP_211974991.1">
    <property type="nucleotide sequence ID" value="NZ_CBFHAM010000023.1"/>
</dbReference>
<evidence type="ECO:0000256" key="3">
    <source>
        <dbReference type="ARBA" id="ARBA00023163"/>
    </source>
</evidence>
<dbReference type="InterPro" id="IPR046532">
    <property type="entry name" value="DUF6597"/>
</dbReference>
<comment type="caution">
    <text evidence="5">The sequence shown here is derived from an EMBL/GenBank/DDBJ whole genome shotgun (WGS) entry which is preliminary data.</text>
</comment>
<evidence type="ECO:0000256" key="1">
    <source>
        <dbReference type="ARBA" id="ARBA00023015"/>
    </source>
</evidence>
<keyword evidence="6" id="KW-1185">Reference proteome</keyword>
<feature type="domain" description="HTH araC/xylS-type" evidence="4">
    <location>
        <begin position="152"/>
        <end position="250"/>
    </location>
</feature>
<keyword evidence="1" id="KW-0805">Transcription regulation</keyword>
<dbReference type="Proteomes" id="UP000676386">
    <property type="component" value="Unassembled WGS sequence"/>
</dbReference>
<organism evidence="5 6">
    <name type="scientific">Chitinophaga hostae</name>
    <dbReference type="NCBI Taxonomy" id="2831022"/>
    <lineage>
        <taxon>Bacteria</taxon>
        <taxon>Pseudomonadati</taxon>
        <taxon>Bacteroidota</taxon>
        <taxon>Chitinophagia</taxon>
        <taxon>Chitinophagales</taxon>
        <taxon>Chitinophagaceae</taxon>
        <taxon>Chitinophaga</taxon>
    </lineage>
</organism>
<dbReference type="SMART" id="SM00342">
    <property type="entry name" value="HTH_ARAC"/>
    <property type="match status" value="1"/>
</dbReference>
<reference evidence="5 6" key="1">
    <citation type="submission" date="2021-04" db="EMBL/GenBank/DDBJ databases">
        <title>Chitinophaga sp. nov., isolated from the rhizosphere soil.</title>
        <authorList>
            <person name="He S."/>
        </authorList>
    </citation>
    <scope>NUCLEOTIDE SEQUENCE [LARGE SCALE GENOMIC DNA]</scope>
    <source>
        <strain evidence="5 6">2R12</strain>
    </source>
</reference>
<keyword evidence="2" id="KW-0238">DNA-binding</keyword>
<dbReference type="EMBL" id="JAGTXB010000011">
    <property type="protein sequence ID" value="MBS0029886.1"/>
    <property type="molecule type" value="Genomic_DNA"/>
</dbReference>
<dbReference type="PANTHER" id="PTHR46796:SF13">
    <property type="entry name" value="HTH-TYPE TRANSCRIPTIONAL ACTIVATOR RHAS"/>
    <property type="match status" value="1"/>
</dbReference>
<name>A0ABS5J4B9_9BACT</name>
<dbReference type="Pfam" id="PF20240">
    <property type="entry name" value="DUF6597"/>
    <property type="match status" value="1"/>
</dbReference>
<evidence type="ECO:0000259" key="4">
    <source>
        <dbReference type="PROSITE" id="PS01124"/>
    </source>
</evidence>
<evidence type="ECO:0000313" key="5">
    <source>
        <dbReference type="EMBL" id="MBS0029886.1"/>
    </source>
</evidence>
<dbReference type="Pfam" id="PF12833">
    <property type="entry name" value="HTH_18"/>
    <property type="match status" value="1"/>
</dbReference>
<dbReference type="PANTHER" id="PTHR46796">
    <property type="entry name" value="HTH-TYPE TRANSCRIPTIONAL ACTIVATOR RHAS-RELATED"/>
    <property type="match status" value="1"/>
</dbReference>
<proteinExistence type="predicted"/>
<evidence type="ECO:0000256" key="2">
    <source>
        <dbReference type="ARBA" id="ARBA00023125"/>
    </source>
</evidence>
<keyword evidence="3" id="KW-0804">Transcription</keyword>
<dbReference type="Gene3D" id="1.10.10.60">
    <property type="entry name" value="Homeodomain-like"/>
    <property type="match status" value="1"/>
</dbReference>